<dbReference type="RefSeq" id="WP_222989937.1">
    <property type="nucleotide sequence ID" value="NZ_JAINVV010000004.1"/>
</dbReference>
<evidence type="ECO:0000313" key="1">
    <source>
        <dbReference type="EMBL" id="MBY8822891.1"/>
    </source>
</evidence>
<organism evidence="1 2">
    <name type="scientific">Sphingomonas colocasiae</name>
    <dbReference type="NCBI Taxonomy" id="1848973"/>
    <lineage>
        <taxon>Bacteria</taxon>
        <taxon>Pseudomonadati</taxon>
        <taxon>Pseudomonadota</taxon>
        <taxon>Alphaproteobacteria</taxon>
        <taxon>Sphingomonadales</taxon>
        <taxon>Sphingomonadaceae</taxon>
        <taxon>Sphingomonas</taxon>
    </lineage>
</organism>
<name>A0ABS7PNP5_9SPHN</name>
<reference evidence="1 2" key="1">
    <citation type="submission" date="2021-08" db="EMBL/GenBank/DDBJ databases">
        <authorList>
            <person name="Tuo L."/>
        </authorList>
    </citation>
    <scope>NUCLEOTIDE SEQUENCE [LARGE SCALE GENOMIC DNA]</scope>
    <source>
        <strain evidence="1 2">JCM 31229</strain>
    </source>
</reference>
<protein>
    <recommendedName>
        <fullName evidence="3">(2Fe-2S) ferredoxin domain-containing protein</fullName>
    </recommendedName>
</protein>
<evidence type="ECO:0000313" key="2">
    <source>
        <dbReference type="Proteomes" id="UP000706039"/>
    </source>
</evidence>
<keyword evidence="2" id="KW-1185">Reference proteome</keyword>
<dbReference type="Gene3D" id="3.40.30.10">
    <property type="entry name" value="Glutaredoxin"/>
    <property type="match status" value="1"/>
</dbReference>
<gene>
    <name evidence="1" type="ORF">K7G82_11345</name>
</gene>
<comment type="caution">
    <text evidence="1">The sequence shown here is derived from an EMBL/GenBank/DDBJ whole genome shotgun (WGS) entry which is preliminary data.</text>
</comment>
<sequence length="107" mass="11654">MRLVRSNWRTALLICRKCSKRQHGGFGPRGKTPLAKVLKKELGGKKGRKAPVGIVEVKCLGVCPRHAVTMVDAHRPRDWLLVKPGAPLDEIIEAVGLGEGDPMVPEA</sequence>
<dbReference type="EMBL" id="JAINVV010000004">
    <property type="protein sequence ID" value="MBY8822891.1"/>
    <property type="molecule type" value="Genomic_DNA"/>
</dbReference>
<evidence type="ECO:0008006" key="3">
    <source>
        <dbReference type="Google" id="ProtNLM"/>
    </source>
</evidence>
<dbReference type="Proteomes" id="UP000706039">
    <property type="component" value="Unassembled WGS sequence"/>
</dbReference>
<proteinExistence type="predicted"/>
<accession>A0ABS7PNP5</accession>